<comment type="caution">
    <text evidence="1">The sequence shown here is derived from an EMBL/GenBank/DDBJ whole genome shotgun (WGS) entry which is preliminary data.</text>
</comment>
<dbReference type="AlphaFoldDB" id="A0AAD6YC00"/>
<name>A0AAD6YC00_9AGAR</name>
<evidence type="ECO:0000313" key="2">
    <source>
        <dbReference type="Proteomes" id="UP001219525"/>
    </source>
</evidence>
<accession>A0AAD6YC00</accession>
<evidence type="ECO:0000313" key="1">
    <source>
        <dbReference type="EMBL" id="KAJ7212658.1"/>
    </source>
</evidence>
<dbReference type="EMBL" id="JARJCW010000023">
    <property type="protein sequence ID" value="KAJ7212658.1"/>
    <property type="molecule type" value="Genomic_DNA"/>
</dbReference>
<gene>
    <name evidence="1" type="ORF">GGX14DRAFT_446783</name>
</gene>
<protein>
    <submittedName>
        <fullName evidence="1">Uncharacterized protein</fullName>
    </submittedName>
</protein>
<proteinExistence type="predicted"/>
<reference evidence="1" key="1">
    <citation type="submission" date="2023-03" db="EMBL/GenBank/DDBJ databases">
        <title>Massive genome expansion in bonnet fungi (Mycena s.s.) driven by repeated elements and novel gene families across ecological guilds.</title>
        <authorList>
            <consortium name="Lawrence Berkeley National Laboratory"/>
            <person name="Harder C.B."/>
            <person name="Miyauchi S."/>
            <person name="Viragh M."/>
            <person name="Kuo A."/>
            <person name="Thoen E."/>
            <person name="Andreopoulos B."/>
            <person name="Lu D."/>
            <person name="Skrede I."/>
            <person name="Drula E."/>
            <person name="Henrissat B."/>
            <person name="Morin E."/>
            <person name="Kohler A."/>
            <person name="Barry K."/>
            <person name="LaButti K."/>
            <person name="Morin E."/>
            <person name="Salamov A."/>
            <person name="Lipzen A."/>
            <person name="Mereny Z."/>
            <person name="Hegedus B."/>
            <person name="Baldrian P."/>
            <person name="Stursova M."/>
            <person name="Weitz H."/>
            <person name="Taylor A."/>
            <person name="Grigoriev I.V."/>
            <person name="Nagy L.G."/>
            <person name="Martin F."/>
            <person name="Kauserud H."/>
        </authorList>
    </citation>
    <scope>NUCLEOTIDE SEQUENCE</scope>
    <source>
        <strain evidence="1">9144</strain>
    </source>
</reference>
<keyword evidence="2" id="KW-1185">Reference proteome</keyword>
<organism evidence="1 2">
    <name type="scientific">Mycena pura</name>
    <dbReference type="NCBI Taxonomy" id="153505"/>
    <lineage>
        <taxon>Eukaryota</taxon>
        <taxon>Fungi</taxon>
        <taxon>Dikarya</taxon>
        <taxon>Basidiomycota</taxon>
        <taxon>Agaricomycotina</taxon>
        <taxon>Agaricomycetes</taxon>
        <taxon>Agaricomycetidae</taxon>
        <taxon>Agaricales</taxon>
        <taxon>Marasmiineae</taxon>
        <taxon>Mycenaceae</taxon>
        <taxon>Mycena</taxon>
    </lineage>
</organism>
<sequence length="249" mass="27802">MSVVKEHCTAFGIHPIPATIAKEDFEAKCEALVESFLELPVAQRNFLRFDILTQNDQIADLVTSLGLPEPQPVVCLRCEYETDANWAECLRDPDFVKAMEAGRSWGFHESACIFSADVVTKLESDATRDRNVVVAILRVPAHMSPAEFRGKIDALLDGIHELRKPSAIRSTMYVQNLNAEEHLQAAGFPPAQPALVLVGECKSWHELFQTYDDAEVMNRLGAAMKEFAFDVEPICISADVVVKFRRPRA</sequence>
<dbReference type="Proteomes" id="UP001219525">
    <property type="component" value="Unassembled WGS sequence"/>
</dbReference>